<dbReference type="GO" id="GO:0006865">
    <property type="term" value="P:amino acid transport"/>
    <property type="evidence" value="ECO:0007669"/>
    <property type="project" value="UniProtKB-KW"/>
</dbReference>
<keyword evidence="4 9" id="KW-0812">Transmembrane</keyword>
<dbReference type="EMBL" id="VXIV02000527">
    <property type="protein sequence ID" value="KAF6037724.1"/>
    <property type="molecule type" value="Genomic_DNA"/>
</dbReference>
<feature type="transmembrane region" description="Helical" evidence="9">
    <location>
        <begin position="48"/>
        <end position="69"/>
    </location>
</feature>
<evidence type="ECO:0000256" key="1">
    <source>
        <dbReference type="ARBA" id="ARBA00004225"/>
    </source>
</evidence>
<dbReference type="GO" id="GO:0005743">
    <property type="term" value="C:mitochondrial inner membrane"/>
    <property type="evidence" value="ECO:0007669"/>
    <property type="project" value="TreeGrafter"/>
</dbReference>
<sequence length="135" mass="14579">MVVASANVCNVLLMRYSSLSSGIDVYDKTGTVIGSSQVAAKQAVTFTALTRVILSAPILLIPPSIMAYLEKTKFLRKNPRLRLPIHTLVIIAAFGTALPVATAAFPQESQIATTSLESSIQEKTSDEFLYYNKGL</sequence>
<protein>
    <submittedName>
        <fullName evidence="10">SFXN5</fullName>
    </submittedName>
</protein>
<keyword evidence="3" id="KW-0813">Transport</keyword>
<evidence type="ECO:0000256" key="2">
    <source>
        <dbReference type="ARBA" id="ARBA00005974"/>
    </source>
</evidence>
<dbReference type="GO" id="GO:1990542">
    <property type="term" value="P:mitochondrial transmembrane transport"/>
    <property type="evidence" value="ECO:0007669"/>
    <property type="project" value="TreeGrafter"/>
</dbReference>
<dbReference type="OrthoDB" id="6608471at2759"/>
<keyword evidence="6 9" id="KW-1133">Transmembrane helix</keyword>
<keyword evidence="11" id="KW-1185">Reference proteome</keyword>
<dbReference type="AlphaFoldDB" id="A0A7J7KIK0"/>
<dbReference type="PANTHER" id="PTHR11153">
    <property type="entry name" value="SIDEROFLEXIN"/>
    <property type="match status" value="1"/>
</dbReference>
<dbReference type="Pfam" id="PF03820">
    <property type="entry name" value="SFXNs"/>
    <property type="match status" value="1"/>
</dbReference>
<comment type="similarity">
    <text evidence="2">Belongs to the sideroflexin family.</text>
</comment>
<dbReference type="Proteomes" id="UP000593567">
    <property type="component" value="Unassembled WGS sequence"/>
</dbReference>
<evidence type="ECO:0000256" key="7">
    <source>
        <dbReference type="ARBA" id="ARBA00023128"/>
    </source>
</evidence>
<proteinExistence type="inferred from homology"/>
<feature type="transmembrane region" description="Helical" evidence="9">
    <location>
        <begin position="81"/>
        <end position="105"/>
    </location>
</feature>
<dbReference type="InterPro" id="IPR004686">
    <property type="entry name" value="Mtc"/>
</dbReference>
<comment type="subcellular location">
    <subcellularLocation>
        <location evidence="1">Mitochondrion membrane</location>
        <topology evidence="1">Multi-pass membrane protein</topology>
    </subcellularLocation>
</comment>
<keyword evidence="5" id="KW-0029">Amino-acid transport</keyword>
<gene>
    <name evidence="10" type="ORF">EB796_003986</name>
</gene>
<reference evidence="10" key="1">
    <citation type="submission" date="2020-06" db="EMBL/GenBank/DDBJ databases">
        <title>Draft genome of Bugula neritina, a colonial animal packing powerful symbionts and potential medicines.</title>
        <authorList>
            <person name="Rayko M."/>
        </authorList>
    </citation>
    <scope>NUCLEOTIDE SEQUENCE [LARGE SCALE GENOMIC DNA]</scope>
    <source>
        <strain evidence="10">Kwan_BN1</strain>
    </source>
</reference>
<evidence type="ECO:0000256" key="8">
    <source>
        <dbReference type="ARBA" id="ARBA00023136"/>
    </source>
</evidence>
<evidence type="ECO:0000256" key="9">
    <source>
        <dbReference type="SAM" id="Phobius"/>
    </source>
</evidence>
<organism evidence="10 11">
    <name type="scientific">Bugula neritina</name>
    <name type="common">Brown bryozoan</name>
    <name type="synonym">Sertularia neritina</name>
    <dbReference type="NCBI Taxonomy" id="10212"/>
    <lineage>
        <taxon>Eukaryota</taxon>
        <taxon>Metazoa</taxon>
        <taxon>Spiralia</taxon>
        <taxon>Lophotrochozoa</taxon>
        <taxon>Bryozoa</taxon>
        <taxon>Gymnolaemata</taxon>
        <taxon>Cheilostomatida</taxon>
        <taxon>Flustrina</taxon>
        <taxon>Buguloidea</taxon>
        <taxon>Bugulidae</taxon>
        <taxon>Bugula</taxon>
    </lineage>
</organism>
<evidence type="ECO:0000256" key="6">
    <source>
        <dbReference type="ARBA" id="ARBA00022989"/>
    </source>
</evidence>
<evidence type="ECO:0000256" key="5">
    <source>
        <dbReference type="ARBA" id="ARBA00022970"/>
    </source>
</evidence>
<accession>A0A7J7KIK0</accession>
<keyword evidence="7" id="KW-0496">Mitochondrion</keyword>
<evidence type="ECO:0000256" key="4">
    <source>
        <dbReference type="ARBA" id="ARBA00022692"/>
    </source>
</evidence>
<comment type="caution">
    <text evidence="10">The sequence shown here is derived from an EMBL/GenBank/DDBJ whole genome shotgun (WGS) entry which is preliminary data.</text>
</comment>
<keyword evidence="8 9" id="KW-0472">Membrane</keyword>
<dbReference type="PANTHER" id="PTHR11153:SF6">
    <property type="entry name" value="SIDEROFLEXIN-5"/>
    <property type="match status" value="1"/>
</dbReference>
<evidence type="ECO:0000256" key="3">
    <source>
        <dbReference type="ARBA" id="ARBA00022448"/>
    </source>
</evidence>
<name>A0A7J7KIK0_BUGNE</name>
<evidence type="ECO:0000313" key="11">
    <source>
        <dbReference type="Proteomes" id="UP000593567"/>
    </source>
</evidence>
<dbReference type="GO" id="GO:0015075">
    <property type="term" value="F:monoatomic ion transmembrane transporter activity"/>
    <property type="evidence" value="ECO:0007669"/>
    <property type="project" value="InterPro"/>
</dbReference>
<evidence type="ECO:0000313" key="10">
    <source>
        <dbReference type="EMBL" id="KAF6037724.1"/>
    </source>
</evidence>